<evidence type="ECO:0000256" key="1">
    <source>
        <dbReference type="SAM" id="Phobius"/>
    </source>
</evidence>
<keyword evidence="1" id="KW-0472">Membrane</keyword>
<feature type="transmembrane region" description="Helical" evidence="1">
    <location>
        <begin position="37"/>
        <end position="55"/>
    </location>
</feature>
<proteinExistence type="predicted"/>
<feature type="transmembrane region" description="Helical" evidence="1">
    <location>
        <begin position="12"/>
        <end position="30"/>
    </location>
</feature>
<protein>
    <submittedName>
        <fullName evidence="2">Uncharacterized protein</fullName>
    </submittedName>
</protein>
<organism evidence="2">
    <name type="scientific">marine metagenome</name>
    <dbReference type="NCBI Taxonomy" id="408172"/>
    <lineage>
        <taxon>unclassified sequences</taxon>
        <taxon>metagenomes</taxon>
        <taxon>ecological metagenomes</taxon>
    </lineage>
</organism>
<evidence type="ECO:0000313" key="2">
    <source>
        <dbReference type="EMBL" id="SVB59229.1"/>
    </source>
</evidence>
<accession>A0A382F985</accession>
<dbReference type="EMBL" id="UINC01048559">
    <property type="protein sequence ID" value="SVB59229.1"/>
    <property type="molecule type" value="Genomic_DNA"/>
</dbReference>
<sequence length="58" mass="6336">MAGIVQWLLANPIFLIPILLLVAILLFAILKRLVKMAVIVAIASILYLLLVEYFGGGL</sequence>
<keyword evidence="1" id="KW-1133">Transmembrane helix</keyword>
<dbReference type="AlphaFoldDB" id="A0A382F985"/>
<keyword evidence="1" id="KW-0812">Transmembrane</keyword>
<reference evidence="2" key="1">
    <citation type="submission" date="2018-05" db="EMBL/GenBank/DDBJ databases">
        <authorList>
            <person name="Lanie J.A."/>
            <person name="Ng W.-L."/>
            <person name="Kazmierczak K.M."/>
            <person name="Andrzejewski T.M."/>
            <person name="Davidsen T.M."/>
            <person name="Wayne K.J."/>
            <person name="Tettelin H."/>
            <person name="Glass J.I."/>
            <person name="Rusch D."/>
            <person name="Podicherti R."/>
            <person name="Tsui H.-C.T."/>
            <person name="Winkler M.E."/>
        </authorList>
    </citation>
    <scope>NUCLEOTIDE SEQUENCE</scope>
</reference>
<name>A0A382F985_9ZZZZ</name>
<gene>
    <name evidence="2" type="ORF">METZ01_LOCUS212083</name>
</gene>